<dbReference type="Pfam" id="PF02518">
    <property type="entry name" value="HATPase_c"/>
    <property type="match status" value="1"/>
</dbReference>
<dbReference type="EC" id="2.7.13.3" evidence="3"/>
<dbReference type="GO" id="GO:0000155">
    <property type="term" value="F:phosphorelay sensor kinase activity"/>
    <property type="evidence" value="ECO:0007669"/>
    <property type="project" value="InterPro"/>
</dbReference>
<dbReference type="AlphaFoldDB" id="A0A4R1B8B2"/>
<dbReference type="FunFam" id="1.10.287.130:FF:000035">
    <property type="entry name" value="Two-component sensor histidine kinase"/>
    <property type="match status" value="1"/>
</dbReference>
<keyword evidence="12 14" id="KW-0472">Membrane</keyword>
<evidence type="ECO:0000256" key="9">
    <source>
        <dbReference type="ARBA" id="ARBA00022840"/>
    </source>
</evidence>
<feature type="transmembrane region" description="Helical" evidence="14">
    <location>
        <begin position="204"/>
        <end position="227"/>
    </location>
</feature>
<keyword evidence="17" id="KW-1185">Reference proteome</keyword>
<reference evidence="16 17" key="1">
    <citation type="submission" date="2019-03" db="EMBL/GenBank/DDBJ databases">
        <title>Genome sequence of Thiobacillaceae bacterium LSR1, a sulfur-oxidizing bacterium isolated from freshwater sediment.</title>
        <authorList>
            <person name="Li S."/>
        </authorList>
    </citation>
    <scope>NUCLEOTIDE SEQUENCE [LARGE SCALE GENOMIC DNA]</scope>
    <source>
        <strain evidence="16 17">LSR1</strain>
    </source>
</reference>
<keyword evidence="4" id="KW-0597">Phosphoprotein</keyword>
<keyword evidence="5" id="KW-0808">Transferase</keyword>
<sequence>MPDGKPRRRPLQGGAGGTHLRLGGGSQQQRRRGPPAQAAPQARRRLDTQRARGRLQGDRAAGPSAGAVISIRRQLLIWQISALVVTGLLVSVITYALAWHAFNRLRDDNLAQIAYSILRHGVESDSGNDAGDDDDKGQFVSQIWDDKHALVYSSIDDGPPAQPSGNRVVDWHGEEWHVFTLRSGGLTIQVSNPSYHRTALFVRITAWLLLPLIVLVAVLGSLIWTAVGRALRPLRRVRYEIGRRDFATLHALDTRRLPEEIVPLVDALNALLIRLDGAISTQRRFVADAAHELRTPLTAIRLQAQLASQSTEPEARSQALAELQQGVDRAARLVDQLLSMARVEAVEQKPRFAAIRLDELVKRVVADFSTQADAKEIDLGVTECAAAQVNGHADSLRMMVGNLIDNALRYTPSGGRVDVALVAGDGKAVLSVVDTGPGIPAGERERVFDRFHRLAGAEIPGSGLGLAIVRQAAELHGGRVSLDAAVAGGLAARIELPAA</sequence>
<dbReference type="SUPFAM" id="SSF55874">
    <property type="entry name" value="ATPase domain of HSP90 chaperone/DNA topoisomerase II/histidine kinase"/>
    <property type="match status" value="1"/>
</dbReference>
<dbReference type="PANTHER" id="PTHR45436:SF14">
    <property type="entry name" value="SENSOR PROTEIN QSEC"/>
    <property type="match status" value="1"/>
</dbReference>
<keyword evidence="8 16" id="KW-0418">Kinase</keyword>
<feature type="transmembrane region" description="Helical" evidence="14">
    <location>
        <begin position="75"/>
        <end position="98"/>
    </location>
</feature>
<comment type="subcellular location">
    <subcellularLocation>
        <location evidence="2">Membrane</location>
        <topology evidence="2">Multi-pass membrane protein</topology>
    </subcellularLocation>
</comment>
<dbReference type="InterPro" id="IPR003594">
    <property type="entry name" value="HATPase_dom"/>
</dbReference>
<evidence type="ECO:0000256" key="1">
    <source>
        <dbReference type="ARBA" id="ARBA00000085"/>
    </source>
</evidence>
<dbReference type="PRINTS" id="PR00344">
    <property type="entry name" value="BCTRLSENSOR"/>
</dbReference>
<organism evidence="16 17">
    <name type="scientific">Parasulfuritortus cantonensis</name>
    <dbReference type="NCBI Taxonomy" id="2528202"/>
    <lineage>
        <taxon>Bacteria</taxon>
        <taxon>Pseudomonadati</taxon>
        <taxon>Pseudomonadota</taxon>
        <taxon>Betaproteobacteria</taxon>
        <taxon>Nitrosomonadales</taxon>
        <taxon>Thiobacillaceae</taxon>
        <taxon>Parasulfuritortus</taxon>
    </lineage>
</organism>
<dbReference type="InterPro" id="IPR003661">
    <property type="entry name" value="HisK_dim/P_dom"/>
</dbReference>
<evidence type="ECO:0000259" key="15">
    <source>
        <dbReference type="PROSITE" id="PS50109"/>
    </source>
</evidence>
<evidence type="ECO:0000256" key="7">
    <source>
        <dbReference type="ARBA" id="ARBA00022741"/>
    </source>
</evidence>
<dbReference type="GO" id="GO:0005886">
    <property type="term" value="C:plasma membrane"/>
    <property type="evidence" value="ECO:0007669"/>
    <property type="project" value="TreeGrafter"/>
</dbReference>
<evidence type="ECO:0000256" key="11">
    <source>
        <dbReference type="ARBA" id="ARBA00023012"/>
    </source>
</evidence>
<dbReference type="InterPro" id="IPR050428">
    <property type="entry name" value="TCS_sensor_his_kinase"/>
</dbReference>
<evidence type="ECO:0000256" key="12">
    <source>
        <dbReference type="ARBA" id="ARBA00023136"/>
    </source>
</evidence>
<dbReference type="InterPro" id="IPR036097">
    <property type="entry name" value="HisK_dim/P_sf"/>
</dbReference>
<accession>A0A4R1B8B2</accession>
<dbReference type="OrthoDB" id="8583694at2"/>
<dbReference type="PROSITE" id="PS50109">
    <property type="entry name" value="HIS_KIN"/>
    <property type="match status" value="1"/>
</dbReference>
<evidence type="ECO:0000256" key="8">
    <source>
        <dbReference type="ARBA" id="ARBA00022777"/>
    </source>
</evidence>
<evidence type="ECO:0000256" key="6">
    <source>
        <dbReference type="ARBA" id="ARBA00022692"/>
    </source>
</evidence>
<keyword evidence="7" id="KW-0547">Nucleotide-binding</keyword>
<dbReference type="Gene3D" id="1.10.287.130">
    <property type="match status" value="1"/>
</dbReference>
<dbReference type="SMART" id="SM00387">
    <property type="entry name" value="HATPase_c"/>
    <property type="match status" value="1"/>
</dbReference>
<dbReference type="InterPro" id="IPR005467">
    <property type="entry name" value="His_kinase_dom"/>
</dbReference>
<evidence type="ECO:0000256" key="10">
    <source>
        <dbReference type="ARBA" id="ARBA00022989"/>
    </source>
</evidence>
<keyword evidence="6 14" id="KW-0812">Transmembrane</keyword>
<dbReference type="InterPro" id="IPR036890">
    <property type="entry name" value="HATPase_C_sf"/>
</dbReference>
<name>A0A4R1B8B2_9PROT</name>
<dbReference type="Proteomes" id="UP000295443">
    <property type="component" value="Unassembled WGS sequence"/>
</dbReference>
<evidence type="ECO:0000256" key="14">
    <source>
        <dbReference type="SAM" id="Phobius"/>
    </source>
</evidence>
<feature type="region of interest" description="Disordered" evidence="13">
    <location>
        <begin position="1"/>
        <end position="63"/>
    </location>
</feature>
<evidence type="ECO:0000313" key="16">
    <source>
        <dbReference type="EMBL" id="TCJ12835.1"/>
    </source>
</evidence>
<dbReference type="CDD" id="cd00082">
    <property type="entry name" value="HisKA"/>
    <property type="match status" value="1"/>
</dbReference>
<feature type="compositionally biased region" description="Basic residues" evidence="13">
    <location>
        <begin position="1"/>
        <end position="10"/>
    </location>
</feature>
<comment type="caution">
    <text evidence="16">The sequence shown here is derived from an EMBL/GenBank/DDBJ whole genome shotgun (WGS) entry which is preliminary data.</text>
</comment>
<feature type="domain" description="Histidine kinase" evidence="15">
    <location>
        <begin position="288"/>
        <end position="499"/>
    </location>
</feature>
<evidence type="ECO:0000256" key="2">
    <source>
        <dbReference type="ARBA" id="ARBA00004141"/>
    </source>
</evidence>
<keyword evidence="11" id="KW-0902">Two-component regulatory system</keyword>
<dbReference type="InterPro" id="IPR004358">
    <property type="entry name" value="Sig_transdc_His_kin-like_C"/>
</dbReference>
<dbReference type="PANTHER" id="PTHR45436">
    <property type="entry name" value="SENSOR HISTIDINE KINASE YKOH"/>
    <property type="match status" value="1"/>
</dbReference>
<gene>
    <name evidence="16" type="ORF">EZJ19_11390</name>
</gene>
<keyword evidence="10 14" id="KW-1133">Transmembrane helix</keyword>
<evidence type="ECO:0000256" key="5">
    <source>
        <dbReference type="ARBA" id="ARBA00022679"/>
    </source>
</evidence>
<feature type="compositionally biased region" description="Gly residues" evidence="13">
    <location>
        <begin position="13"/>
        <end position="26"/>
    </location>
</feature>
<proteinExistence type="predicted"/>
<dbReference type="SMART" id="SM00388">
    <property type="entry name" value="HisKA"/>
    <property type="match status" value="1"/>
</dbReference>
<evidence type="ECO:0000256" key="4">
    <source>
        <dbReference type="ARBA" id="ARBA00022553"/>
    </source>
</evidence>
<dbReference type="GO" id="GO:0005524">
    <property type="term" value="F:ATP binding"/>
    <property type="evidence" value="ECO:0007669"/>
    <property type="project" value="UniProtKB-KW"/>
</dbReference>
<dbReference type="Pfam" id="PF00512">
    <property type="entry name" value="HisKA"/>
    <property type="match status" value="1"/>
</dbReference>
<dbReference type="SUPFAM" id="SSF47384">
    <property type="entry name" value="Homodimeric domain of signal transducing histidine kinase"/>
    <property type="match status" value="1"/>
</dbReference>
<evidence type="ECO:0000256" key="13">
    <source>
        <dbReference type="SAM" id="MobiDB-lite"/>
    </source>
</evidence>
<protein>
    <recommendedName>
        <fullName evidence="3">histidine kinase</fullName>
        <ecNumber evidence="3">2.7.13.3</ecNumber>
    </recommendedName>
</protein>
<dbReference type="EMBL" id="SJZB01000042">
    <property type="protein sequence ID" value="TCJ12835.1"/>
    <property type="molecule type" value="Genomic_DNA"/>
</dbReference>
<evidence type="ECO:0000256" key="3">
    <source>
        <dbReference type="ARBA" id="ARBA00012438"/>
    </source>
</evidence>
<comment type="catalytic activity">
    <reaction evidence="1">
        <text>ATP + protein L-histidine = ADP + protein N-phospho-L-histidine.</text>
        <dbReference type="EC" id="2.7.13.3"/>
    </reaction>
</comment>
<dbReference type="Gene3D" id="3.30.565.10">
    <property type="entry name" value="Histidine kinase-like ATPase, C-terminal domain"/>
    <property type="match status" value="1"/>
</dbReference>
<evidence type="ECO:0000313" key="17">
    <source>
        <dbReference type="Proteomes" id="UP000295443"/>
    </source>
</evidence>
<keyword evidence="9" id="KW-0067">ATP-binding</keyword>